<dbReference type="EMBL" id="NBCO01000004">
    <property type="protein sequence ID" value="ORC92000.1"/>
    <property type="molecule type" value="Genomic_DNA"/>
</dbReference>
<comment type="caution">
    <text evidence="6">The sequence shown here is derived from an EMBL/GenBank/DDBJ whole genome shotgun (WGS) entry which is preliminary data.</text>
</comment>
<evidence type="ECO:0000259" key="5">
    <source>
        <dbReference type="PROSITE" id="PS50868"/>
    </source>
</evidence>
<dbReference type="RefSeq" id="XP_028886066.1">
    <property type="nucleotide sequence ID" value="XM_029022408.1"/>
</dbReference>
<dbReference type="Gene3D" id="2.170.270.10">
    <property type="entry name" value="SET domain"/>
    <property type="match status" value="5"/>
</dbReference>
<dbReference type="VEuPathDB" id="TriTrypDB:TM35_000042140"/>
<evidence type="ECO:0000313" key="6">
    <source>
        <dbReference type="EMBL" id="ORC92000.1"/>
    </source>
</evidence>
<feature type="domain" description="SET" evidence="4">
    <location>
        <begin position="703"/>
        <end position="809"/>
    </location>
</feature>
<keyword evidence="3" id="KW-0949">S-adenosyl-L-methionine</keyword>
<evidence type="ECO:0000256" key="2">
    <source>
        <dbReference type="ARBA" id="ARBA00022679"/>
    </source>
</evidence>
<dbReference type="InterPro" id="IPR046341">
    <property type="entry name" value="SET_dom_sf"/>
</dbReference>
<sequence>MKTNTSFKAGEIICPISADYTFEHGELVLPDGNHVRHGAKFNATIISRFIITTEDLAEGQEVLVDLNTFVYEAVESQQMQIPGFKNLPDVEKQRLYTYADERVRQQAIADGFIPRRSESGMDVVRTASKSSLVTVSRGNHEAQSVVFTSTGVLLPFPVRSTIELPGERHLRLTGGSEFIRHACQPNLCLEIDGDCIRAIALRPIEDGEQLTCNYLYTEWDIAQPFCCACNTYSCYGFVRGFRYLDAEQQMHLLPYASAAIKEKYHAPSLSTASLTLLKENTAMSLTFEGRVAAQRYIDSGTVLFHVNRFRVQPREVIIDNLQIPHSCDANCVLLESRLVTTRPLLPGDLITLNISTLFYEVPLPFDCLCGSHNCTHLVKGFSSLSDSEKNRLMTFTDISIVTEAFRNVSSIESSSPLVKIIRDPLIGYVTSAEHFIPKGTRIFHVNGFILPFPTIYTVFLGEGKHLLFSEGAQYLGHSCEPNTRLYVDASNGIADCVATRDIQPGELVGFNYLTSEWDMAIPFKCRCGSLSCHGVIKGFRHLDERTQLKLWPQTTTGVKLLFKQNRRSALPTLNNSIVTFHENTNELCVARDMPSGIILFEATGFNVIGDEIVLDDIRLKHSCNPTALWLEGYVVLCRASLRGDAVTLNINHLIYSTTTPFVCRCGFSNCVQTVSGFAGLTDDRKEMEMLYVDPQVRATAVNNGYCIRSSSPLVEVKANGRMGQATFAKEDIIKGTRFFNVTGLVLPFPTIYTILIADKQHLLFADGAQCLAHSCDPNVRIIVDSTARRIECVALRNIKKNELISFNYLTTEWDMQTPFTCLCGAANCYHDIRGFKYLRDELRQNLWSITTPAIASLAAVEKGVDAWMQIASERLFLENDGSVHIGDNMKEGIVLINVSSLEIRDGFIYIDGLRLRHHCSPTAALIDDKIVLIRTVNRGDELTVDLNCLRYEFPKEFVCKCNRFKHEHIINGFKYLEEREKCSRIVFTELSVRSAALRDGYKLECYSSSLVEIQKGNTGMEAYAATNISSGRRFMKVTGLCLPFASVGTIQLEEKKHLLLSDGAQFILHSCNPNIRMCVDAVNNTVTCEALRDIESGELITFNYLTTEWELCAPFRCECGNENCLHDIRGFKFLTGAQRMHLQRQVTPFIRNMANRHTFIQLPSFLKKNTNGMLQLTNTVTRGTVLLESSDIDIQPTQVSLGGDAYIIQHNANPNAVFVEGRFIALRTIEEGEVITVDMNLFIYDMKVFFPHAFAEEVKGFRHLDDKEKQRKLYLCEPPVRAQAMHDGWIVKSTSPLIEVRPNGKMGQTAYALKDIPQGEKLFHLTGLVVPFPTMYTICVGDDKHLLFGDAAECIAHHCEPNVQVIVHEEDDSLEFVTFKPIAAGEMVTFNYCSTEWTMNTPFVCLCASEHCSHTIRGFSHLSKADRQRLWPITSTVVRRYASREGH</sequence>
<accession>A0A1X0P6E3</accession>
<feature type="domain" description="Post-SET" evidence="5">
    <location>
        <begin position="521"/>
        <end position="537"/>
    </location>
</feature>
<feature type="domain" description="SET" evidence="4">
    <location>
        <begin position="14"/>
        <end position="215"/>
    </location>
</feature>
<name>A0A1X0P6E3_9TRYP</name>
<dbReference type="PROSITE" id="PS50280">
    <property type="entry name" value="SET"/>
    <property type="match status" value="5"/>
</dbReference>
<evidence type="ECO:0008006" key="8">
    <source>
        <dbReference type="Google" id="ProtNLM"/>
    </source>
</evidence>
<dbReference type="Proteomes" id="UP000192257">
    <property type="component" value="Unassembled WGS sequence"/>
</dbReference>
<keyword evidence="7" id="KW-1185">Reference proteome</keyword>
<evidence type="ECO:0000256" key="1">
    <source>
        <dbReference type="ARBA" id="ARBA00022603"/>
    </source>
</evidence>
<dbReference type="GO" id="GO:0008168">
    <property type="term" value="F:methyltransferase activity"/>
    <property type="evidence" value="ECO:0007669"/>
    <property type="project" value="UniProtKB-KW"/>
</dbReference>
<keyword evidence="1" id="KW-0489">Methyltransferase</keyword>
<dbReference type="GeneID" id="39982188"/>
<protein>
    <recommendedName>
        <fullName evidence="8">SET domain-containing protein</fullName>
    </recommendedName>
</protein>
<dbReference type="PROSITE" id="PS50868">
    <property type="entry name" value="POST_SET"/>
    <property type="match status" value="1"/>
</dbReference>
<dbReference type="STRING" id="67003.A0A1X0P6E3"/>
<reference evidence="6 7" key="1">
    <citation type="submission" date="2017-03" db="EMBL/GenBank/DDBJ databases">
        <title>An alternative strategy for trypanosome survival in the mammalian bloodstream revealed through genome and transcriptome analysis of the ubiquitous bovine parasite Trypanosoma (Megatrypanum) theileri.</title>
        <authorList>
            <person name="Kelly S."/>
            <person name="Ivens A."/>
            <person name="Mott A."/>
            <person name="O'Neill E."/>
            <person name="Emms D."/>
            <person name="Macleod O."/>
            <person name="Voorheis P."/>
            <person name="Matthews J."/>
            <person name="Matthews K."/>
            <person name="Carrington M."/>
        </authorList>
    </citation>
    <scope>NUCLEOTIDE SEQUENCE [LARGE SCALE GENOMIC DNA]</scope>
    <source>
        <strain evidence="6">Edinburgh</strain>
    </source>
</reference>
<dbReference type="PANTHER" id="PTHR12350:SF21">
    <property type="entry name" value="SET DOMAIN-CONTAINING PROTEIN"/>
    <property type="match status" value="1"/>
</dbReference>
<dbReference type="InterPro" id="IPR001214">
    <property type="entry name" value="SET_dom"/>
</dbReference>
<gene>
    <name evidence="6" type="ORF">TM35_000042140</name>
</gene>
<organism evidence="6 7">
    <name type="scientific">Trypanosoma theileri</name>
    <dbReference type="NCBI Taxonomy" id="67003"/>
    <lineage>
        <taxon>Eukaryota</taxon>
        <taxon>Discoba</taxon>
        <taxon>Euglenozoa</taxon>
        <taxon>Kinetoplastea</taxon>
        <taxon>Metakinetoplastina</taxon>
        <taxon>Trypanosomatida</taxon>
        <taxon>Trypanosomatidae</taxon>
        <taxon>Trypanosoma</taxon>
    </lineage>
</organism>
<dbReference type="OrthoDB" id="5984008at2759"/>
<feature type="domain" description="SET" evidence="4">
    <location>
        <begin position="406"/>
        <end position="513"/>
    </location>
</feature>
<evidence type="ECO:0000259" key="4">
    <source>
        <dbReference type="PROSITE" id="PS50280"/>
    </source>
</evidence>
<dbReference type="SUPFAM" id="SSF82199">
    <property type="entry name" value="SET domain"/>
    <property type="match status" value="6"/>
</dbReference>
<dbReference type="SMART" id="SM00508">
    <property type="entry name" value="PostSET"/>
    <property type="match status" value="6"/>
</dbReference>
<feature type="domain" description="SET" evidence="4">
    <location>
        <begin position="1287"/>
        <end position="1393"/>
    </location>
</feature>
<dbReference type="PANTHER" id="PTHR12350">
    <property type="entry name" value="HISTONE-LYSINE N-METHYLTRANSFERASE-RELATED"/>
    <property type="match status" value="1"/>
</dbReference>
<evidence type="ECO:0000313" key="7">
    <source>
        <dbReference type="Proteomes" id="UP000192257"/>
    </source>
</evidence>
<keyword evidence="2" id="KW-0808">Transferase</keyword>
<proteinExistence type="predicted"/>
<dbReference type="InterPro" id="IPR053201">
    <property type="entry name" value="Flavunoidine_N-MTase"/>
</dbReference>
<evidence type="ECO:0000256" key="3">
    <source>
        <dbReference type="ARBA" id="ARBA00022691"/>
    </source>
</evidence>
<dbReference type="GO" id="GO:0032259">
    <property type="term" value="P:methylation"/>
    <property type="evidence" value="ECO:0007669"/>
    <property type="project" value="UniProtKB-KW"/>
</dbReference>
<dbReference type="SMART" id="SM00317">
    <property type="entry name" value="SET"/>
    <property type="match status" value="4"/>
</dbReference>
<dbReference type="InterPro" id="IPR003616">
    <property type="entry name" value="Post-SET_dom"/>
</dbReference>
<dbReference type="Pfam" id="PF00856">
    <property type="entry name" value="SET"/>
    <property type="match status" value="4"/>
</dbReference>
<feature type="domain" description="SET" evidence="4">
    <location>
        <begin position="928"/>
        <end position="1105"/>
    </location>
</feature>